<evidence type="ECO:0000256" key="1">
    <source>
        <dbReference type="SAM" id="Phobius"/>
    </source>
</evidence>
<proteinExistence type="predicted"/>
<sequence length="104" mass="12303">MAGLYRANYTFSKPSLIYTKINRMKKHLWDEESLVGQDKFILTQFWLLPVLKLICIHATVFCIRFSVHRQRTVSKCFIHVLDKSLLVCYAIRKSVRTSKRVLLK</sequence>
<protein>
    <submittedName>
        <fullName evidence="2">Actin-like protein arp6</fullName>
    </submittedName>
</protein>
<keyword evidence="1" id="KW-1133">Transmembrane helix</keyword>
<keyword evidence="1" id="KW-0472">Membrane</keyword>
<dbReference type="AlphaFoldDB" id="A0A0A9DVQ6"/>
<dbReference type="EMBL" id="GBRH01208155">
    <property type="protein sequence ID" value="JAD89740.1"/>
    <property type="molecule type" value="Transcribed_RNA"/>
</dbReference>
<feature type="transmembrane region" description="Helical" evidence="1">
    <location>
        <begin position="45"/>
        <end position="67"/>
    </location>
</feature>
<organism evidence="2">
    <name type="scientific">Arundo donax</name>
    <name type="common">Giant reed</name>
    <name type="synonym">Donax arundinaceus</name>
    <dbReference type="NCBI Taxonomy" id="35708"/>
    <lineage>
        <taxon>Eukaryota</taxon>
        <taxon>Viridiplantae</taxon>
        <taxon>Streptophyta</taxon>
        <taxon>Embryophyta</taxon>
        <taxon>Tracheophyta</taxon>
        <taxon>Spermatophyta</taxon>
        <taxon>Magnoliopsida</taxon>
        <taxon>Liliopsida</taxon>
        <taxon>Poales</taxon>
        <taxon>Poaceae</taxon>
        <taxon>PACMAD clade</taxon>
        <taxon>Arundinoideae</taxon>
        <taxon>Arundineae</taxon>
        <taxon>Arundo</taxon>
    </lineage>
</organism>
<name>A0A0A9DVQ6_ARUDO</name>
<evidence type="ECO:0000313" key="2">
    <source>
        <dbReference type="EMBL" id="JAD89740.1"/>
    </source>
</evidence>
<reference evidence="2" key="2">
    <citation type="journal article" date="2015" name="Data Brief">
        <title>Shoot transcriptome of the giant reed, Arundo donax.</title>
        <authorList>
            <person name="Barrero R.A."/>
            <person name="Guerrero F.D."/>
            <person name="Moolhuijzen P."/>
            <person name="Goolsby J.A."/>
            <person name="Tidwell J."/>
            <person name="Bellgard S.E."/>
            <person name="Bellgard M.I."/>
        </authorList>
    </citation>
    <scope>NUCLEOTIDE SEQUENCE</scope>
    <source>
        <tissue evidence="2">Shoot tissue taken approximately 20 cm above the soil surface</tissue>
    </source>
</reference>
<reference evidence="2" key="1">
    <citation type="submission" date="2014-09" db="EMBL/GenBank/DDBJ databases">
        <authorList>
            <person name="Magalhaes I.L.F."/>
            <person name="Oliveira U."/>
            <person name="Santos F.R."/>
            <person name="Vidigal T.H.D.A."/>
            <person name="Brescovit A.D."/>
            <person name="Santos A.J."/>
        </authorList>
    </citation>
    <scope>NUCLEOTIDE SEQUENCE</scope>
    <source>
        <tissue evidence="2">Shoot tissue taken approximately 20 cm above the soil surface</tissue>
    </source>
</reference>
<keyword evidence="1" id="KW-0812">Transmembrane</keyword>
<accession>A0A0A9DVQ6</accession>